<protein>
    <recommendedName>
        <fullName evidence="7">Pep3/Vps18 RING C-terminal domain-containing protein</fullName>
    </recommendedName>
</protein>
<dbReference type="GO" id="GO:0048284">
    <property type="term" value="P:organelle fusion"/>
    <property type="evidence" value="ECO:0007669"/>
    <property type="project" value="TreeGrafter"/>
</dbReference>
<feature type="coiled-coil region" evidence="5">
    <location>
        <begin position="65"/>
        <end position="99"/>
    </location>
</feature>
<dbReference type="PANTHER" id="PTHR23323">
    <property type="entry name" value="VACUOLAR PROTEIN SORTING-ASSOCIATED PROTEIN"/>
    <property type="match status" value="1"/>
</dbReference>
<name>A0A8S3CYI3_9BILA</name>
<evidence type="ECO:0000256" key="6">
    <source>
        <dbReference type="SAM" id="MobiDB-lite"/>
    </source>
</evidence>
<organism evidence="8 9">
    <name type="scientific">Rotaria magnacalcarata</name>
    <dbReference type="NCBI Taxonomy" id="392030"/>
    <lineage>
        <taxon>Eukaryota</taxon>
        <taxon>Metazoa</taxon>
        <taxon>Spiralia</taxon>
        <taxon>Gnathifera</taxon>
        <taxon>Rotifera</taxon>
        <taxon>Eurotatoria</taxon>
        <taxon>Bdelloidea</taxon>
        <taxon>Philodinida</taxon>
        <taxon>Philodinidae</taxon>
        <taxon>Rotaria</taxon>
    </lineage>
</organism>
<feature type="domain" description="Pep3/Vps18 RING C-terminal" evidence="7">
    <location>
        <begin position="108"/>
        <end position="176"/>
    </location>
</feature>
<dbReference type="PANTHER" id="PTHR23323:SF26">
    <property type="entry name" value="VACUOLAR PROTEIN SORTING-ASSOCIATED PROTEIN 18 HOMOLOG"/>
    <property type="match status" value="1"/>
</dbReference>
<dbReference type="Gene3D" id="3.30.40.10">
    <property type="entry name" value="Zinc/RING finger domain, C3HC4 (zinc finger)"/>
    <property type="match status" value="1"/>
</dbReference>
<keyword evidence="2" id="KW-0479">Metal-binding</keyword>
<dbReference type="EMBL" id="CAJOBH010192006">
    <property type="protein sequence ID" value="CAF4966339.1"/>
    <property type="molecule type" value="Genomic_DNA"/>
</dbReference>
<evidence type="ECO:0000256" key="1">
    <source>
        <dbReference type="ARBA" id="ARBA00004492"/>
    </source>
</evidence>
<dbReference type="GO" id="GO:0006904">
    <property type="term" value="P:vesicle docking involved in exocytosis"/>
    <property type="evidence" value="ECO:0007669"/>
    <property type="project" value="TreeGrafter"/>
</dbReference>
<dbReference type="InterPro" id="IPR013083">
    <property type="entry name" value="Znf_RING/FYVE/PHD"/>
</dbReference>
<sequence>MNSLLEVVYYFNLAGSVVTQGRDLNEVMEILEEKGSNQLKIEDILPLFPDFETIDQFKKPIIKSLENYNDRLTVLRTEMNDASKSIDDIRDDLAKYRTRCVATIDSNAACSLCEQALMLQSTFYIFACGHYFHGDCLFSYVRRLMKRNDANTLNETNRLSASTNSGQVNEQNKQKLDQSSKKNAVQKDIETVNRLQSIIASGIAPPSRDMESVQQELDDLVASQCVLCGETAVDYLDQPLDANL</sequence>
<dbReference type="Proteomes" id="UP000681967">
    <property type="component" value="Unassembled WGS sequence"/>
</dbReference>
<feature type="domain" description="Pep3/Vps18 RING C-terminal" evidence="7">
    <location>
        <begin position="190"/>
        <end position="233"/>
    </location>
</feature>
<feature type="compositionally biased region" description="Basic and acidic residues" evidence="6">
    <location>
        <begin position="172"/>
        <end position="185"/>
    </location>
</feature>
<comment type="subcellular location">
    <subcellularLocation>
        <location evidence="1">Late endosome membrane</location>
        <topology evidence="1">Peripheral membrane protein</topology>
        <orientation evidence="1">Cytoplasmic side</orientation>
    </subcellularLocation>
</comment>
<dbReference type="InterPro" id="IPR058919">
    <property type="entry name" value="Pep3/Vps18_RING_C"/>
</dbReference>
<reference evidence="8" key="1">
    <citation type="submission" date="2021-02" db="EMBL/GenBank/DDBJ databases">
        <authorList>
            <person name="Nowell W R."/>
        </authorList>
    </citation>
    <scope>NUCLEOTIDE SEQUENCE</scope>
</reference>
<feature type="region of interest" description="Disordered" evidence="6">
    <location>
        <begin position="155"/>
        <end position="185"/>
    </location>
</feature>
<gene>
    <name evidence="8" type="ORF">BYL167_LOCUS54450</name>
</gene>
<dbReference type="GO" id="GO:0007033">
    <property type="term" value="P:vacuole organization"/>
    <property type="evidence" value="ECO:0007669"/>
    <property type="project" value="TreeGrafter"/>
</dbReference>
<evidence type="ECO:0000259" key="7">
    <source>
        <dbReference type="Pfam" id="PF26148"/>
    </source>
</evidence>
<evidence type="ECO:0000256" key="5">
    <source>
        <dbReference type="SAM" id="Coils"/>
    </source>
</evidence>
<keyword evidence="4" id="KW-0862">Zinc</keyword>
<dbReference type="AlphaFoldDB" id="A0A8S3CYI3"/>
<dbReference type="GO" id="GO:0007032">
    <property type="term" value="P:endosome organization"/>
    <property type="evidence" value="ECO:0007669"/>
    <property type="project" value="TreeGrafter"/>
</dbReference>
<evidence type="ECO:0000256" key="4">
    <source>
        <dbReference type="ARBA" id="ARBA00022833"/>
    </source>
</evidence>
<evidence type="ECO:0000313" key="8">
    <source>
        <dbReference type="EMBL" id="CAF4966339.1"/>
    </source>
</evidence>
<dbReference type="GO" id="GO:0031902">
    <property type="term" value="C:late endosome membrane"/>
    <property type="evidence" value="ECO:0007669"/>
    <property type="project" value="UniProtKB-SubCell"/>
</dbReference>
<dbReference type="GO" id="GO:0030674">
    <property type="term" value="F:protein-macromolecule adaptor activity"/>
    <property type="evidence" value="ECO:0007669"/>
    <property type="project" value="TreeGrafter"/>
</dbReference>
<evidence type="ECO:0000313" key="9">
    <source>
        <dbReference type="Proteomes" id="UP000681967"/>
    </source>
</evidence>
<evidence type="ECO:0000256" key="3">
    <source>
        <dbReference type="ARBA" id="ARBA00022771"/>
    </source>
</evidence>
<evidence type="ECO:0000256" key="2">
    <source>
        <dbReference type="ARBA" id="ARBA00022723"/>
    </source>
</evidence>
<dbReference type="GO" id="GO:0030897">
    <property type="term" value="C:HOPS complex"/>
    <property type="evidence" value="ECO:0007669"/>
    <property type="project" value="TreeGrafter"/>
</dbReference>
<dbReference type="GO" id="GO:0008270">
    <property type="term" value="F:zinc ion binding"/>
    <property type="evidence" value="ECO:0007669"/>
    <property type="project" value="UniProtKB-KW"/>
</dbReference>
<dbReference type="Pfam" id="PF26148">
    <property type="entry name" value="VPS18_RING_C"/>
    <property type="match status" value="2"/>
</dbReference>
<feature type="compositionally biased region" description="Polar residues" evidence="6">
    <location>
        <begin position="155"/>
        <end position="171"/>
    </location>
</feature>
<keyword evidence="3" id="KW-0863">Zinc-finger</keyword>
<accession>A0A8S3CYI3</accession>
<keyword evidence="5" id="KW-0175">Coiled coil</keyword>
<comment type="caution">
    <text evidence="8">The sequence shown here is derived from an EMBL/GenBank/DDBJ whole genome shotgun (WGS) entry which is preliminary data.</text>
</comment>
<dbReference type="SUPFAM" id="SSF57850">
    <property type="entry name" value="RING/U-box"/>
    <property type="match status" value="1"/>
</dbReference>
<proteinExistence type="predicted"/>